<dbReference type="AlphaFoldDB" id="A0A561SSC1"/>
<proteinExistence type="predicted"/>
<organism evidence="1 2">
    <name type="scientific">Pseudonocardia hierapolitana</name>
    <dbReference type="NCBI Taxonomy" id="1128676"/>
    <lineage>
        <taxon>Bacteria</taxon>
        <taxon>Bacillati</taxon>
        <taxon>Actinomycetota</taxon>
        <taxon>Actinomycetes</taxon>
        <taxon>Pseudonocardiales</taxon>
        <taxon>Pseudonocardiaceae</taxon>
        <taxon>Pseudonocardia</taxon>
    </lineage>
</organism>
<sequence length="40" mass="4270">MADDDDAHVERVMPVITAPDRNAAPLVLVVELLDAAAAQR</sequence>
<keyword evidence="2" id="KW-1185">Reference proteome</keyword>
<reference evidence="1 2" key="1">
    <citation type="submission" date="2019-06" db="EMBL/GenBank/DDBJ databases">
        <title>Sequencing the genomes of 1000 actinobacteria strains.</title>
        <authorList>
            <person name="Klenk H.-P."/>
        </authorList>
    </citation>
    <scope>NUCLEOTIDE SEQUENCE [LARGE SCALE GENOMIC DNA]</scope>
    <source>
        <strain evidence="1 2">DSM 45671</strain>
    </source>
</reference>
<evidence type="ECO:0000313" key="1">
    <source>
        <dbReference type="EMBL" id="TWF77767.1"/>
    </source>
</evidence>
<dbReference type="EMBL" id="VIWU01000001">
    <property type="protein sequence ID" value="TWF77767.1"/>
    <property type="molecule type" value="Genomic_DNA"/>
</dbReference>
<accession>A0A561SSC1</accession>
<protein>
    <submittedName>
        <fullName evidence="1">Uncharacterized protein</fullName>
    </submittedName>
</protein>
<gene>
    <name evidence="1" type="ORF">FHX44_113682</name>
</gene>
<name>A0A561SSC1_9PSEU</name>
<dbReference type="Proteomes" id="UP000321261">
    <property type="component" value="Unassembled WGS sequence"/>
</dbReference>
<comment type="caution">
    <text evidence="1">The sequence shown here is derived from an EMBL/GenBank/DDBJ whole genome shotgun (WGS) entry which is preliminary data.</text>
</comment>
<evidence type="ECO:0000313" key="2">
    <source>
        <dbReference type="Proteomes" id="UP000321261"/>
    </source>
</evidence>